<reference evidence="1" key="1">
    <citation type="submission" date="2022-11" db="EMBL/GenBank/DDBJ databases">
        <title>Nonomuraea corallina sp. nov., a new species of the genus Nonomuraea isolated from sea side sediment in Thai sea.</title>
        <authorList>
            <person name="Ngamcharungchit C."/>
            <person name="Matsumoto A."/>
            <person name="Suriyachadkun C."/>
            <person name="Panbangred W."/>
            <person name="Inahashi Y."/>
            <person name="Intra B."/>
        </authorList>
    </citation>
    <scope>NUCLEOTIDE SEQUENCE</scope>
    <source>
        <strain evidence="1">MCN248</strain>
    </source>
</reference>
<comment type="caution">
    <text evidence="1">The sequence shown here is derived from an EMBL/GenBank/DDBJ whole genome shotgun (WGS) entry which is preliminary data.</text>
</comment>
<dbReference type="Proteomes" id="UP001144036">
    <property type="component" value="Unassembled WGS sequence"/>
</dbReference>
<organism evidence="1 2">
    <name type="scientific">Nonomuraea corallina</name>
    <dbReference type="NCBI Taxonomy" id="2989783"/>
    <lineage>
        <taxon>Bacteria</taxon>
        <taxon>Bacillati</taxon>
        <taxon>Actinomycetota</taxon>
        <taxon>Actinomycetes</taxon>
        <taxon>Streptosporangiales</taxon>
        <taxon>Streptosporangiaceae</taxon>
        <taxon>Nonomuraea</taxon>
    </lineage>
</organism>
<keyword evidence="2" id="KW-1185">Reference proteome</keyword>
<dbReference type="EMBL" id="JAPNNL010000016">
    <property type="protein sequence ID" value="MDA0633119.1"/>
    <property type="molecule type" value="Genomic_DNA"/>
</dbReference>
<accession>A0ABT4S7G0</accession>
<evidence type="ECO:0000313" key="1">
    <source>
        <dbReference type="EMBL" id="MDA0633119.1"/>
    </source>
</evidence>
<gene>
    <name evidence="1" type="ORF">OUY22_06770</name>
</gene>
<dbReference type="RefSeq" id="WP_270153923.1">
    <property type="nucleotide sequence ID" value="NZ_JAPNNL010000016.1"/>
</dbReference>
<evidence type="ECO:0000313" key="2">
    <source>
        <dbReference type="Proteomes" id="UP001144036"/>
    </source>
</evidence>
<protein>
    <submittedName>
        <fullName evidence="1">Uncharacterized protein</fullName>
    </submittedName>
</protein>
<proteinExistence type="predicted"/>
<name>A0ABT4S7G0_9ACTN</name>
<sequence>MRNAFPLLDQWSLLTARGFTTRFSGLWVQNDDPEEVALQLRADPESRLDCDLDTAMRWYEPYSEHEIVWIGPHSPGWTHVLSISGSYLEEHVLSRGGRSVFRVEYDRDVDGLHDLDHFCDGAFVEAIGPMHDGETRPGSVLGEYQAGLEFPGDKRSLSAFLTLVGRITGRFIDQVWLTETRALYRIPDDAWM</sequence>